<evidence type="ECO:0000313" key="4">
    <source>
        <dbReference type="Proteomes" id="UP000319160"/>
    </source>
</evidence>
<protein>
    <submittedName>
        <fullName evidence="3">Uncharacterized protein</fullName>
    </submittedName>
</protein>
<proteinExistence type="predicted"/>
<feature type="transmembrane region" description="Helical" evidence="1">
    <location>
        <begin position="122"/>
        <end position="145"/>
    </location>
</feature>
<feature type="signal peptide" evidence="2">
    <location>
        <begin position="1"/>
        <end position="20"/>
    </location>
</feature>
<dbReference type="OrthoDB" id="4751730at2759"/>
<reference evidence="4" key="1">
    <citation type="submission" date="2019-06" db="EMBL/GenBank/DDBJ databases">
        <title>Draft genome sequence of the griseofulvin-producing fungus Xylaria cubensis strain G536.</title>
        <authorList>
            <person name="Mead M.E."/>
            <person name="Raja H.A."/>
            <person name="Steenwyk J.L."/>
            <person name="Knowles S.L."/>
            <person name="Oberlies N.H."/>
            <person name="Rokas A."/>
        </authorList>
    </citation>
    <scope>NUCLEOTIDE SEQUENCE [LARGE SCALE GENOMIC DNA]</scope>
    <source>
        <strain evidence="4">G536</strain>
    </source>
</reference>
<sequence length="190" mass="19972">MKAAFLTFFAIGGFIASSIANPIAISDSIAKRQDDDGLADLGASLDTLLGQIQEQTAIINSTLESVSDSLTDSDATATAESIAPQLQTITDLLTAADSAVVVKRALVEARYGKPDLFKTVSFILYELLFTVKVILFKLGLGKVVLYLTPLVLSLKSLLFKLDLVVGGLLFAVGALANELLKAVGVALIAL</sequence>
<keyword evidence="1" id="KW-1133">Transmembrane helix</keyword>
<name>A0A553HVU0_9PEZI</name>
<dbReference type="Proteomes" id="UP000319160">
    <property type="component" value="Unassembled WGS sequence"/>
</dbReference>
<accession>A0A553HVU0</accession>
<feature type="chain" id="PRO_5021987730" evidence="2">
    <location>
        <begin position="21"/>
        <end position="190"/>
    </location>
</feature>
<keyword evidence="1" id="KW-0812">Transmembrane</keyword>
<keyword evidence="1" id="KW-0472">Membrane</keyword>
<dbReference type="EMBL" id="VFLP01000039">
    <property type="protein sequence ID" value="TRX92072.1"/>
    <property type="molecule type" value="Genomic_DNA"/>
</dbReference>
<organism evidence="3 4">
    <name type="scientific">Xylaria flabelliformis</name>
    <dbReference type="NCBI Taxonomy" id="2512241"/>
    <lineage>
        <taxon>Eukaryota</taxon>
        <taxon>Fungi</taxon>
        <taxon>Dikarya</taxon>
        <taxon>Ascomycota</taxon>
        <taxon>Pezizomycotina</taxon>
        <taxon>Sordariomycetes</taxon>
        <taxon>Xylariomycetidae</taxon>
        <taxon>Xylariales</taxon>
        <taxon>Xylariaceae</taxon>
        <taxon>Xylaria</taxon>
    </lineage>
</organism>
<keyword evidence="4" id="KW-1185">Reference proteome</keyword>
<comment type="caution">
    <text evidence="3">The sequence shown here is derived from an EMBL/GenBank/DDBJ whole genome shotgun (WGS) entry which is preliminary data.</text>
</comment>
<keyword evidence="2" id="KW-0732">Signal</keyword>
<gene>
    <name evidence="3" type="ORF">FHL15_006939</name>
</gene>
<evidence type="ECO:0000256" key="2">
    <source>
        <dbReference type="SAM" id="SignalP"/>
    </source>
</evidence>
<evidence type="ECO:0000313" key="3">
    <source>
        <dbReference type="EMBL" id="TRX92072.1"/>
    </source>
</evidence>
<dbReference type="AlphaFoldDB" id="A0A553HVU0"/>
<evidence type="ECO:0000256" key="1">
    <source>
        <dbReference type="SAM" id="Phobius"/>
    </source>
</evidence>